<proteinExistence type="predicted"/>
<evidence type="ECO:0000313" key="3">
    <source>
        <dbReference type="RefSeq" id="XP_033529627.1"/>
    </source>
</evidence>
<protein>
    <submittedName>
        <fullName evidence="1 3">Uncharacterized protein</fullName>
    </submittedName>
</protein>
<accession>A0A6G1FQH7</accession>
<reference evidence="1 3" key="1">
    <citation type="submission" date="2020-01" db="EMBL/GenBank/DDBJ databases">
        <authorList>
            <consortium name="DOE Joint Genome Institute"/>
            <person name="Haridas S."/>
            <person name="Albert R."/>
            <person name="Binder M."/>
            <person name="Bloem J."/>
            <person name="Labutti K."/>
            <person name="Salamov A."/>
            <person name="Andreopoulos B."/>
            <person name="Baker S.E."/>
            <person name="Barry K."/>
            <person name="Bills G."/>
            <person name="Bluhm B.H."/>
            <person name="Cannon C."/>
            <person name="Castanera R."/>
            <person name="Culley D.E."/>
            <person name="Daum C."/>
            <person name="Ezra D."/>
            <person name="Gonzalez J.B."/>
            <person name="Henrissat B."/>
            <person name="Kuo A."/>
            <person name="Liang C."/>
            <person name="Lipzen A."/>
            <person name="Lutzoni F."/>
            <person name="Magnuson J."/>
            <person name="Mondo S."/>
            <person name="Nolan M."/>
            <person name="Ohm R."/>
            <person name="Pangilinan J."/>
            <person name="Park H.-J."/>
            <person name="Ramirez L."/>
            <person name="Alfaro M."/>
            <person name="Sun H."/>
            <person name="Tritt A."/>
            <person name="Yoshinaga Y."/>
            <person name="Zwiers L.-H."/>
            <person name="Turgeon B.G."/>
            <person name="Goodwin S.B."/>
            <person name="Spatafora J.W."/>
            <person name="Crous P.W."/>
            <person name="Grigoriev I.V."/>
        </authorList>
    </citation>
    <scope>NUCLEOTIDE SEQUENCE</scope>
    <source>
        <strain evidence="1 3">CBS 781.70</strain>
    </source>
</reference>
<dbReference type="AlphaFoldDB" id="A0A6G1FQH7"/>
<evidence type="ECO:0000313" key="2">
    <source>
        <dbReference type="Proteomes" id="UP000504638"/>
    </source>
</evidence>
<dbReference type="GeneID" id="54418921"/>
<dbReference type="RefSeq" id="XP_033529627.1">
    <property type="nucleotide sequence ID" value="XM_033678351.1"/>
</dbReference>
<organism evidence="1">
    <name type="scientific">Eremomyces bilateralis CBS 781.70</name>
    <dbReference type="NCBI Taxonomy" id="1392243"/>
    <lineage>
        <taxon>Eukaryota</taxon>
        <taxon>Fungi</taxon>
        <taxon>Dikarya</taxon>
        <taxon>Ascomycota</taxon>
        <taxon>Pezizomycotina</taxon>
        <taxon>Dothideomycetes</taxon>
        <taxon>Dothideomycetes incertae sedis</taxon>
        <taxon>Eremomycetales</taxon>
        <taxon>Eremomycetaceae</taxon>
        <taxon>Eremomyces</taxon>
    </lineage>
</organism>
<sequence>MDVYVDSFNLHEGGQHDDSALHGPTTDLDVTVHVAAGISYDRKGIFFFYSDPAEPAAKEAYKPAKPRRSNVQTEEEYQAVLGAWNEAPKGSELDADIKINGNSMTQRFMPNISCHVISIISRAYSLISSVNSTSRRWEMRPMERGPQGIPPPT</sequence>
<gene>
    <name evidence="1 3" type="ORF">P152DRAFT_453239</name>
</gene>
<keyword evidence="2" id="KW-1185">Reference proteome</keyword>
<dbReference type="EMBL" id="ML975194">
    <property type="protein sequence ID" value="KAF1807996.1"/>
    <property type="molecule type" value="Genomic_DNA"/>
</dbReference>
<reference evidence="3" key="3">
    <citation type="submission" date="2025-04" db="UniProtKB">
        <authorList>
            <consortium name="RefSeq"/>
        </authorList>
    </citation>
    <scope>IDENTIFICATION</scope>
    <source>
        <strain evidence="3">CBS 781.70</strain>
    </source>
</reference>
<dbReference type="Proteomes" id="UP000504638">
    <property type="component" value="Unplaced"/>
</dbReference>
<evidence type="ECO:0000313" key="1">
    <source>
        <dbReference type="EMBL" id="KAF1807996.1"/>
    </source>
</evidence>
<reference evidence="3" key="2">
    <citation type="submission" date="2020-04" db="EMBL/GenBank/DDBJ databases">
        <authorList>
            <consortium name="NCBI Genome Project"/>
        </authorList>
    </citation>
    <scope>NUCLEOTIDE SEQUENCE</scope>
    <source>
        <strain evidence="3">CBS 781.70</strain>
    </source>
</reference>
<name>A0A6G1FQH7_9PEZI</name>